<evidence type="ECO:0000313" key="6">
    <source>
        <dbReference type="Proteomes" id="UP000008827"/>
    </source>
</evidence>
<keyword evidence="1" id="KW-0677">Repeat</keyword>
<dbReference type="PaxDb" id="3847-GLYMA18G11830.1"/>
<keyword evidence="2" id="KW-0833">Ubl conjugation pathway</keyword>
<evidence type="ECO:0000313" key="5">
    <source>
        <dbReference type="EnsemblPlants" id="KRG98821"/>
    </source>
</evidence>
<dbReference type="HOGENOM" id="CLU_2531967_0_0_1"/>
<evidence type="ECO:0008006" key="7">
    <source>
        <dbReference type="Google" id="ProtNLM"/>
    </source>
</evidence>
<organism evidence="4">
    <name type="scientific">Glycine max</name>
    <name type="common">Soybean</name>
    <name type="synonym">Glycine hispida</name>
    <dbReference type="NCBI Taxonomy" id="3847"/>
    <lineage>
        <taxon>Eukaryota</taxon>
        <taxon>Viridiplantae</taxon>
        <taxon>Streptophyta</taxon>
        <taxon>Embryophyta</taxon>
        <taxon>Tracheophyta</taxon>
        <taxon>Spermatophyta</taxon>
        <taxon>Magnoliopsida</taxon>
        <taxon>eudicotyledons</taxon>
        <taxon>Gunneridae</taxon>
        <taxon>Pentapetalae</taxon>
        <taxon>rosids</taxon>
        <taxon>fabids</taxon>
        <taxon>Fabales</taxon>
        <taxon>Fabaceae</taxon>
        <taxon>Papilionoideae</taxon>
        <taxon>50 kb inversion clade</taxon>
        <taxon>NPAAA clade</taxon>
        <taxon>indigoferoid/millettioid clade</taxon>
        <taxon>Phaseoleae</taxon>
        <taxon>Glycine</taxon>
        <taxon>Glycine subgen. Soja</taxon>
    </lineage>
</organism>
<reference evidence="4 5" key="1">
    <citation type="journal article" date="2010" name="Nature">
        <title>Genome sequence of the palaeopolyploid soybean.</title>
        <authorList>
            <person name="Schmutz J."/>
            <person name="Cannon S.B."/>
            <person name="Schlueter J."/>
            <person name="Ma J."/>
            <person name="Mitros T."/>
            <person name="Nelson W."/>
            <person name="Hyten D.L."/>
            <person name="Song Q."/>
            <person name="Thelen J.J."/>
            <person name="Cheng J."/>
            <person name="Xu D."/>
            <person name="Hellsten U."/>
            <person name="May G.D."/>
            <person name="Yu Y."/>
            <person name="Sakurai T."/>
            <person name="Umezawa T."/>
            <person name="Bhattacharyya M.K."/>
            <person name="Sandhu D."/>
            <person name="Valliyodan B."/>
            <person name="Lindquist E."/>
            <person name="Peto M."/>
            <person name="Grant D."/>
            <person name="Shu S."/>
            <person name="Goodstein D."/>
            <person name="Barry K."/>
            <person name="Futrell-Griggs M."/>
            <person name="Abernathy B."/>
            <person name="Du J."/>
            <person name="Tian Z."/>
            <person name="Zhu L."/>
            <person name="Gill N."/>
            <person name="Joshi T."/>
            <person name="Libault M."/>
            <person name="Sethuraman A."/>
            <person name="Zhang X.-C."/>
            <person name="Shinozaki K."/>
            <person name="Nguyen H.T."/>
            <person name="Wing R.A."/>
            <person name="Cregan P."/>
            <person name="Specht J."/>
            <person name="Grimwood J."/>
            <person name="Rokhsar D."/>
            <person name="Stacey G."/>
            <person name="Shoemaker R.C."/>
            <person name="Jackson S.A."/>
        </authorList>
    </citation>
    <scope>NUCLEOTIDE SEQUENCE</scope>
    <source>
        <strain evidence="5">cv. Williams 82</strain>
        <tissue evidence="4">Callus</tissue>
    </source>
</reference>
<accession>K7MR07</accession>
<sequence>MQLAKKRADNRALIGESGAVATLIPLLWYSDLWTQEHAVTALLNLSLLEENKALITNAGAVKSLIYVLKRGMKTSKQNEVLVSC</sequence>
<dbReference type="InterPro" id="IPR011989">
    <property type="entry name" value="ARM-like"/>
</dbReference>
<dbReference type="Gene3D" id="1.25.10.10">
    <property type="entry name" value="Leucine-rich Repeat Variant"/>
    <property type="match status" value="1"/>
</dbReference>
<keyword evidence="6" id="KW-1185">Reference proteome</keyword>
<dbReference type="AlphaFoldDB" id="K7MR07"/>
<reference evidence="5" key="2">
    <citation type="submission" date="2018-02" db="UniProtKB">
        <authorList>
            <consortium name="EnsemblPlants"/>
        </authorList>
    </citation>
    <scope>IDENTIFICATION</scope>
    <source>
        <strain evidence="5">Williams 82</strain>
    </source>
</reference>
<dbReference type="InterPro" id="IPR000225">
    <property type="entry name" value="Armadillo"/>
</dbReference>
<feature type="repeat" description="ARM" evidence="3">
    <location>
        <begin position="18"/>
        <end position="60"/>
    </location>
</feature>
<dbReference type="Gramene" id="KRG98821">
    <property type="protein sequence ID" value="KRG98821"/>
    <property type="gene ID" value="GLYMA_18G100600"/>
</dbReference>
<dbReference type="PROSITE" id="PS50176">
    <property type="entry name" value="ARM_REPEAT"/>
    <property type="match status" value="1"/>
</dbReference>
<dbReference type="SUPFAM" id="SSF48371">
    <property type="entry name" value="ARM repeat"/>
    <property type="match status" value="1"/>
</dbReference>
<reference evidence="4" key="3">
    <citation type="submission" date="2018-07" db="EMBL/GenBank/DDBJ databases">
        <title>WGS assembly of Glycine max.</title>
        <authorList>
            <person name="Schmutz J."/>
            <person name="Cannon S."/>
            <person name="Schlueter J."/>
            <person name="Ma J."/>
            <person name="Mitros T."/>
            <person name="Nelson W."/>
            <person name="Hyten D."/>
            <person name="Song Q."/>
            <person name="Thelen J."/>
            <person name="Cheng J."/>
            <person name="Xu D."/>
            <person name="Hellsten U."/>
            <person name="May G."/>
            <person name="Yu Y."/>
            <person name="Sakurai T."/>
            <person name="Umezawa T."/>
            <person name="Bhattacharyya M."/>
            <person name="Sandhu D."/>
            <person name="Valliyodan B."/>
            <person name="Lindquist E."/>
            <person name="Peto M."/>
            <person name="Grant D."/>
            <person name="Shu S."/>
            <person name="Goodstein D."/>
            <person name="Barry K."/>
            <person name="Futrell-Griggs M."/>
            <person name="Abernathy B."/>
            <person name="Du J."/>
            <person name="Tian Z."/>
            <person name="Zhu L."/>
            <person name="Gill N."/>
            <person name="Joshi T."/>
            <person name="Libault M."/>
            <person name="Sethuraman A."/>
            <person name="Zhang X."/>
            <person name="Shinozaki K."/>
            <person name="Nguyen H."/>
            <person name="Wing R."/>
            <person name="Cregan P."/>
            <person name="Specht J."/>
            <person name="Grimwood J."/>
            <person name="Rokhsar D."/>
            <person name="Stacey G."/>
            <person name="Shoemaker R."/>
            <person name="Jackson S."/>
        </authorList>
    </citation>
    <scope>NUCLEOTIDE SEQUENCE</scope>
    <source>
        <tissue evidence="4">Callus</tissue>
    </source>
</reference>
<evidence type="ECO:0000256" key="1">
    <source>
        <dbReference type="ARBA" id="ARBA00022737"/>
    </source>
</evidence>
<dbReference type="FunFam" id="1.25.10.10:FF:001757">
    <property type="entry name" value="Uncharacterized protein"/>
    <property type="match status" value="1"/>
</dbReference>
<gene>
    <name evidence="4" type="ORF">GLYMA_18G100600</name>
</gene>
<dbReference type="PANTHER" id="PTHR23315:SF129">
    <property type="entry name" value="ARM REPEAT SUPERFAMILY PROTEIN"/>
    <property type="match status" value="1"/>
</dbReference>
<dbReference type="InParanoid" id="K7MR07"/>
<proteinExistence type="predicted"/>
<dbReference type="EnsemblPlants" id="KRG98821">
    <property type="protein sequence ID" value="KRG98821"/>
    <property type="gene ID" value="GLYMA_18G100600"/>
</dbReference>
<evidence type="ECO:0000256" key="3">
    <source>
        <dbReference type="PROSITE-ProRule" id="PRU00259"/>
    </source>
</evidence>
<dbReference type="InterPro" id="IPR016024">
    <property type="entry name" value="ARM-type_fold"/>
</dbReference>
<dbReference type="OMA" id="TQEHAGT"/>
<dbReference type="EMBL" id="CM000851">
    <property type="protein sequence ID" value="KRG98821.1"/>
    <property type="molecule type" value="Genomic_DNA"/>
</dbReference>
<dbReference type="eggNOG" id="KOG0167">
    <property type="taxonomic scope" value="Eukaryota"/>
</dbReference>
<dbReference type="Proteomes" id="UP000008827">
    <property type="component" value="Chromosome 18"/>
</dbReference>
<name>K7MR07_SOYBN</name>
<dbReference type="PANTHER" id="PTHR23315">
    <property type="entry name" value="U BOX DOMAIN-CONTAINING"/>
    <property type="match status" value="1"/>
</dbReference>
<evidence type="ECO:0000256" key="2">
    <source>
        <dbReference type="ARBA" id="ARBA00022786"/>
    </source>
</evidence>
<evidence type="ECO:0000313" key="4">
    <source>
        <dbReference type="EMBL" id="KRG98821.1"/>
    </source>
</evidence>
<dbReference type="SMR" id="K7MR07"/>
<protein>
    <recommendedName>
        <fullName evidence="7">U-box domain-containing protein</fullName>
    </recommendedName>
</protein>